<evidence type="ECO:0000313" key="11">
    <source>
        <dbReference type="Proteomes" id="UP000214673"/>
    </source>
</evidence>
<sequence length="506" mass="57039">MSEPELETLMTSLESLPQDIQYLLGGFSLLCFILFLTLLRTRRMKRDAVDASDAFERETRALRTRLAEREDELAERTATLARSEERATEAHVRAERLEETVAGLRDRLGALRQEAGQVQSALEMARREGERLRVEARGREMAMEKDREAATREIALLKELREEMTTRFRDMSDETLRRQNADFSKAQTDRLTALLNPFREHVVRFEEELRNVHRAADLERARLGEQISLLHRRSEEISQEAVALTRALKGDKQRQGAWGEMILERILEESGLERDIHYEVQAVRRDDAGKTFRPDVIVRMPRGKVVIIDSKVSLVAYESAVNAGSPEERVLHIRDHVAAIRSHIDRLGAKDYAGTDAEAVDYVLMFVPIEGALSEALREQGDLTSYALARGIGLMTPTTLMVALRTIEHVWTVDRREKNAEEIARRAGLLYDKVAGFVDDLASVSTHLGRAASAHEAAVSKLSRGSGNVLGQVDKLKKLGARSNRSMALDFDEEEDTPLIPGHAAE</sequence>
<evidence type="ECO:0000313" key="10">
    <source>
        <dbReference type="Proteomes" id="UP000196640"/>
    </source>
</evidence>
<evidence type="ECO:0000256" key="2">
    <source>
        <dbReference type="ARBA" id="ARBA00009840"/>
    </source>
</evidence>
<evidence type="ECO:0000313" key="8">
    <source>
        <dbReference type="EMBL" id="OWJ78377.1"/>
    </source>
</evidence>
<name>A0A225D8K0_9RHOB</name>
<keyword evidence="11" id="KW-1185">Reference proteome</keyword>
<reference evidence="10 11" key="1">
    <citation type="submission" date="2016-11" db="EMBL/GenBank/DDBJ databases">
        <title>Comparison of Traditional DNA-DNA Hybridization with In Silico Genomic Analysis.</title>
        <authorList>
            <person name="Nicholson A.C."/>
            <person name="Sammons S."/>
            <person name="Humrighouse B.W."/>
            <person name="Graziano J."/>
            <person name="Lasker B."/>
            <person name="Whitney A.M."/>
            <person name="Mcquiston J.R."/>
        </authorList>
    </citation>
    <scope>NUCLEOTIDE SEQUENCE [LARGE SCALE GENOMIC DNA]</scope>
    <source>
        <strain evidence="8 11">H1892</strain>
        <strain evidence="9 10">H2381</strain>
    </source>
</reference>
<keyword evidence="5" id="KW-0233">DNA recombination</keyword>
<evidence type="ECO:0000256" key="5">
    <source>
        <dbReference type="ARBA" id="ARBA00023172"/>
    </source>
</evidence>
<dbReference type="Pfam" id="PF02646">
    <property type="entry name" value="RmuC"/>
    <property type="match status" value="1"/>
</dbReference>
<evidence type="ECO:0000256" key="6">
    <source>
        <dbReference type="SAM" id="Coils"/>
    </source>
</evidence>
<dbReference type="EMBL" id="NIPV01000011">
    <property type="protein sequence ID" value="OWJ78377.1"/>
    <property type="molecule type" value="Genomic_DNA"/>
</dbReference>
<keyword evidence="7" id="KW-0812">Transmembrane</keyword>
<evidence type="ECO:0000256" key="7">
    <source>
        <dbReference type="SAM" id="Phobius"/>
    </source>
</evidence>
<comment type="caution">
    <text evidence="9">The sequence shown here is derived from an EMBL/GenBank/DDBJ whole genome shotgun (WGS) entry which is preliminary data.</text>
</comment>
<keyword evidence="7" id="KW-0472">Membrane</keyword>
<protein>
    <recommendedName>
        <fullName evidence="3">DNA recombination protein RmuC homolog</fullName>
    </recommendedName>
</protein>
<gene>
    <name evidence="9" type="ORF">CDV52_02955</name>
    <name evidence="8" type="ORF">CDV53_04000</name>
</gene>
<dbReference type="InterPro" id="IPR003798">
    <property type="entry name" value="DNA_recombination_RmuC"/>
</dbReference>
<evidence type="ECO:0000256" key="3">
    <source>
        <dbReference type="ARBA" id="ARBA00021840"/>
    </source>
</evidence>
<evidence type="ECO:0000256" key="1">
    <source>
        <dbReference type="ARBA" id="ARBA00003416"/>
    </source>
</evidence>
<accession>A0A225D8K0</accession>
<dbReference type="GO" id="GO:0006310">
    <property type="term" value="P:DNA recombination"/>
    <property type="evidence" value="ECO:0007669"/>
    <property type="project" value="UniProtKB-KW"/>
</dbReference>
<evidence type="ECO:0000256" key="4">
    <source>
        <dbReference type="ARBA" id="ARBA00023054"/>
    </source>
</evidence>
<evidence type="ECO:0000313" key="9">
    <source>
        <dbReference type="EMBL" id="OWJ86127.1"/>
    </source>
</evidence>
<feature type="transmembrane region" description="Helical" evidence="7">
    <location>
        <begin position="20"/>
        <end position="39"/>
    </location>
</feature>
<organism evidence="9 10">
    <name type="scientific">Haematobacter missouriensis</name>
    <dbReference type="NCBI Taxonomy" id="366616"/>
    <lineage>
        <taxon>Bacteria</taxon>
        <taxon>Pseudomonadati</taxon>
        <taxon>Pseudomonadota</taxon>
        <taxon>Alphaproteobacteria</taxon>
        <taxon>Rhodobacterales</taxon>
        <taxon>Paracoccaceae</taxon>
        <taxon>Haematobacter</taxon>
    </lineage>
</organism>
<feature type="coiled-coil region" evidence="6">
    <location>
        <begin position="66"/>
        <end position="167"/>
    </location>
</feature>
<keyword evidence="7" id="KW-1133">Transmembrane helix</keyword>
<dbReference type="PANTHER" id="PTHR30563">
    <property type="entry name" value="DNA RECOMBINATION PROTEIN RMUC"/>
    <property type="match status" value="1"/>
</dbReference>
<dbReference type="Proteomes" id="UP000196640">
    <property type="component" value="Unassembled WGS sequence"/>
</dbReference>
<dbReference type="Proteomes" id="UP000214673">
    <property type="component" value="Unassembled WGS sequence"/>
</dbReference>
<comment type="function">
    <text evidence="1">Involved in DNA recombination.</text>
</comment>
<keyword evidence="4 6" id="KW-0175">Coiled coil</keyword>
<dbReference type="AlphaFoldDB" id="A0A225D8K0"/>
<proteinExistence type="inferred from homology"/>
<comment type="similarity">
    <text evidence="2">Belongs to the RmuC family.</text>
</comment>
<dbReference type="PANTHER" id="PTHR30563:SF0">
    <property type="entry name" value="DNA RECOMBINATION PROTEIN RMUC"/>
    <property type="match status" value="1"/>
</dbReference>
<dbReference type="EMBL" id="NIPX01000002">
    <property type="protein sequence ID" value="OWJ86127.1"/>
    <property type="molecule type" value="Genomic_DNA"/>
</dbReference>
<dbReference type="STRING" id="366616.CG51_04575"/>
<dbReference type="OrthoDB" id="370725at2"/>